<gene>
    <name evidence="9" type="ORF">Q5761_03545</name>
</gene>
<evidence type="ECO:0000256" key="2">
    <source>
        <dbReference type="ARBA" id="ARBA00007543"/>
    </source>
</evidence>
<evidence type="ECO:0000256" key="8">
    <source>
        <dbReference type="SAM" id="Phobius"/>
    </source>
</evidence>
<dbReference type="Proteomes" id="UP001304683">
    <property type="component" value="Chromosome"/>
</dbReference>
<name>A0ABZ0QRT2_9FIRM</name>
<evidence type="ECO:0000313" key="9">
    <source>
        <dbReference type="EMBL" id="WPD19748.1"/>
    </source>
</evidence>
<evidence type="ECO:0000313" key="10">
    <source>
        <dbReference type="Proteomes" id="UP001304683"/>
    </source>
</evidence>
<keyword evidence="10" id="KW-1185">Reference proteome</keyword>
<proteinExistence type="inferred from homology"/>
<dbReference type="PANTHER" id="PTHR43141">
    <property type="entry name" value="CYTOCHROME BD2 SUBUNIT II"/>
    <property type="match status" value="1"/>
</dbReference>
<feature type="region of interest" description="Disordered" evidence="7">
    <location>
        <begin position="343"/>
        <end position="415"/>
    </location>
</feature>
<feature type="transmembrane region" description="Helical" evidence="8">
    <location>
        <begin position="268"/>
        <end position="292"/>
    </location>
</feature>
<evidence type="ECO:0000256" key="6">
    <source>
        <dbReference type="ARBA" id="ARBA00023136"/>
    </source>
</evidence>
<dbReference type="InterPro" id="IPR003317">
    <property type="entry name" value="Cyt-d_oxidase_su2"/>
</dbReference>
<organism evidence="9 10">
    <name type="scientific">Thermaerobacter composti</name>
    <dbReference type="NCBI Taxonomy" id="554949"/>
    <lineage>
        <taxon>Bacteria</taxon>
        <taxon>Bacillati</taxon>
        <taxon>Bacillota</taxon>
        <taxon>Clostridia</taxon>
        <taxon>Eubacteriales</taxon>
        <taxon>Clostridiales Family XVII. Incertae Sedis</taxon>
        <taxon>Thermaerobacter</taxon>
    </lineage>
</organism>
<reference evidence="9 10" key="1">
    <citation type="submission" date="2023-08" db="EMBL/GenBank/DDBJ databases">
        <title>Genome sequence of Thermaerobacter compostii strain Ins1, a spore-forming filamentous bacterium isolated from a deep geothermal reservoir.</title>
        <authorList>
            <person name="Bregnard D."/>
            <person name="Gonzalez D."/>
            <person name="Junier P."/>
        </authorList>
    </citation>
    <scope>NUCLEOTIDE SEQUENCE [LARGE SCALE GENOMIC DNA]</scope>
    <source>
        <strain evidence="9 10">Ins1</strain>
    </source>
</reference>
<feature type="transmembrane region" description="Helical" evidence="8">
    <location>
        <begin position="126"/>
        <end position="150"/>
    </location>
</feature>
<evidence type="ECO:0000256" key="5">
    <source>
        <dbReference type="ARBA" id="ARBA00022989"/>
    </source>
</evidence>
<feature type="transmembrane region" description="Helical" evidence="8">
    <location>
        <begin position="90"/>
        <end position="114"/>
    </location>
</feature>
<keyword evidence="5 8" id="KW-1133">Transmembrane helix</keyword>
<comment type="subcellular location">
    <subcellularLocation>
        <location evidence="1">Cell membrane</location>
        <topology evidence="1">Multi-pass membrane protein</topology>
    </subcellularLocation>
</comment>
<evidence type="ECO:0000256" key="3">
    <source>
        <dbReference type="ARBA" id="ARBA00022475"/>
    </source>
</evidence>
<protein>
    <submittedName>
        <fullName evidence="9">Cytochrome d ubiquinol oxidase subunit II</fullName>
    </submittedName>
</protein>
<feature type="transmembrane region" description="Helical" evidence="8">
    <location>
        <begin position="207"/>
        <end position="226"/>
    </location>
</feature>
<feature type="compositionally biased region" description="Pro residues" evidence="7">
    <location>
        <begin position="359"/>
        <end position="369"/>
    </location>
</feature>
<sequence length="415" mass="43562">MVFVPVGVGDPLPETVVAVVLMLALTAYAVLGGADFGGGVWDLLARGPRAEAQRQAIARAMGPVWEANHVWLIFALVLLFTAFPRAYSSLGVALFVPFHLVLAGIVLRGAAFVFRAPAATAAGPQRAWASVFGAASTITPFLLGATLAAVSSGGIRVDADGTVTVDAVYAWFSPFSLLVGALTVALFAYLAAVYLTVETRGALQEDFRRRALGAGLAVAVLAAVLLPLAPRTAPHLWELLSERGRPLVAAGAALAALSAWLVWRRRFLLARVAAVAEVVVLLWGWALGQWPYLIYPDVTVFNAAAPDPILRFALWVTPVGLLILIPSLWLLFAVFKGDNPQADEPVGSPGRQADEAAPHPRPLADPPVARPALRRDAAAASPAPHADEPAVDPARQGEPQAERTPGGAPGGRTGR</sequence>
<accession>A0ABZ0QRT2</accession>
<keyword evidence="6 8" id="KW-0472">Membrane</keyword>
<keyword evidence="4 8" id="KW-0812">Transmembrane</keyword>
<evidence type="ECO:0000256" key="1">
    <source>
        <dbReference type="ARBA" id="ARBA00004651"/>
    </source>
</evidence>
<dbReference type="EMBL" id="CP132508">
    <property type="protein sequence ID" value="WPD19748.1"/>
    <property type="molecule type" value="Genomic_DNA"/>
</dbReference>
<evidence type="ECO:0000256" key="7">
    <source>
        <dbReference type="SAM" id="MobiDB-lite"/>
    </source>
</evidence>
<dbReference type="PANTHER" id="PTHR43141:SF4">
    <property type="entry name" value="CYTOCHROME BD2 SUBUNIT II"/>
    <property type="match status" value="1"/>
</dbReference>
<dbReference type="RefSeq" id="WP_318751236.1">
    <property type="nucleotide sequence ID" value="NZ_CP132508.1"/>
</dbReference>
<feature type="transmembrane region" description="Helical" evidence="8">
    <location>
        <begin position="312"/>
        <end position="335"/>
    </location>
</feature>
<feature type="transmembrane region" description="Helical" evidence="8">
    <location>
        <begin position="246"/>
        <end position="263"/>
    </location>
</feature>
<dbReference type="Pfam" id="PF02322">
    <property type="entry name" value="Cyt_bd_oxida_II"/>
    <property type="match status" value="1"/>
</dbReference>
<keyword evidence="3" id="KW-1003">Cell membrane</keyword>
<feature type="transmembrane region" description="Helical" evidence="8">
    <location>
        <begin position="170"/>
        <end position="195"/>
    </location>
</feature>
<comment type="similarity">
    <text evidence="2">Belongs to the cytochrome ubiquinol oxidase subunit 2 family.</text>
</comment>
<feature type="transmembrane region" description="Helical" evidence="8">
    <location>
        <begin position="20"/>
        <end position="44"/>
    </location>
</feature>
<evidence type="ECO:0000256" key="4">
    <source>
        <dbReference type="ARBA" id="ARBA00022692"/>
    </source>
</evidence>
<feature type="transmembrane region" description="Helical" evidence="8">
    <location>
        <begin position="65"/>
        <end position="84"/>
    </location>
</feature>